<dbReference type="InterPro" id="IPR017907">
    <property type="entry name" value="Znf_RING_CS"/>
</dbReference>
<organism evidence="6 7">
    <name type="scientific">Callorhinchus milii</name>
    <name type="common">Ghost shark</name>
    <dbReference type="NCBI Taxonomy" id="7868"/>
    <lineage>
        <taxon>Eukaryota</taxon>
        <taxon>Metazoa</taxon>
        <taxon>Chordata</taxon>
        <taxon>Craniata</taxon>
        <taxon>Vertebrata</taxon>
        <taxon>Chondrichthyes</taxon>
        <taxon>Holocephali</taxon>
        <taxon>Chimaeriformes</taxon>
        <taxon>Callorhinchidae</taxon>
        <taxon>Callorhinchus</taxon>
    </lineage>
</organism>
<dbReference type="GO" id="GO:0008270">
    <property type="term" value="F:zinc ion binding"/>
    <property type="evidence" value="ECO:0007669"/>
    <property type="project" value="UniProtKB-KW"/>
</dbReference>
<dbReference type="PANTHER" id="PTHR25465">
    <property type="entry name" value="B-BOX DOMAIN CONTAINING"/>
    <property type="match status" value="1"/>
</dbReference>
<keyword evidence="3" id="KW-0862">Zinc</keyword>
<dbReference type="Ensembl" id="ENSCMIT00000037023.1">
    <property type="protein sequence ID" value="ENSCMIP00000036483.1"/>
    <property type="gene ID" value="ENSCMIG00000015413.1"/>
</dbReference>
<dbReference type="Proteomes" id="UP000314986">
    <property type="component" value="Unassembled WGS sequence"/>
</dbReference>
<reference evidence="6" key="5">
    <citation type="submission" date="2025-09" db="UniProtKB">
        <authorList>
            <consortium name="Ensembl"/>
        </authorList>
    </citation>
    <scope>IDENTIFICATION</scope>
</reference>
<dbReference type="AlphaFoldDB" id="A0A4W3JEG9"/>
<dbReference type="PROSITE" id="PS00518">
    <property type="entry name" value="ZF_RING_1"/>
    <property type="match status" value="1"/>
</dbReference>
<dbReference type="InterPro" id="IPR013083">
    <property type="entry name" value="Znf_RING/FYVE/PHD"/>
</dbReference>
<dbReference type="InterPro" id="IPR001841">
    <property type="entry name" value="Znf_RING"/>
</dbReference>
<keyword evidence="2 4" id="KW-0863">Zinc-finger</keyword>
<evidence type="ECO:0000259" key="5">
    <source>
        <dbReference type="PROSITE" id="PS50089"/>
    </source>
</evidence>
<keyword evidence="1" id="KW-0479">Metal-binding</keyword>
<evidence type="ECO:0000256" key="4">
    <source>
        <dbReference type="PROSITE-ProRule" id="PRU00175"/>
    </source>
</evidence>
<accession>A0A4W3JEG9</accession>
<reference evidence="7" key="1">
    <citation type="journal article" date="2006" name="Science">
        <title>Ancient noncoding elements conserved in the human genome.</title>
        <authorList>
            <person name="Venkatesh B."/>
            <person name="Kirkness E.F."/>
            <person name="Loh Y.H."/>
            <person name="Halpern A.L."/>
            <person name="Lee A.P."/>
            <person name="Johnson J."/>
            <person name="Dandona N."/>
            <person name="Viswanathan L.D."/>
            <person name="Tay A."/>
            <person name="Venter J.C."/>
            <person name="Strausberg R.L."/>
            <person name="Brenner S."/>
        </authorList>
    </citation>
    <scope>NUCLEOTIDE SEQUENCE [LARGE SCALE GENOMIC DNA]</scope>
</reference>
<reference evidence="7" key="3">
    <citation type="journal article" date="2014" name="Nature">
        <title>Elephant shark genome provides unique insights into gnathostome evolution.</title>
        <authorList>
            <consortium name="International Elephant Shark Genome Sequencing Consortium"/>
            <person name="Venkatesh B."/>
            <person name="Lee A.P."/>
            <person name="Ravi V."/>
            <person name="Maurya A.K."/>
            <person name="Lian M.M."/>
            <person name="Swann J.B."/>
            <person name="Ohta Y."/>
            <person name="Flajnik M.F."/>
            <person name="Sutoh Y."/>
            <person name="Kasahara M."/>
            <person name="Hoon S."/>
            <person name="Gangu V."/>
            <person name="Roy S.W."/>
            <person name="Irimia M."/>
            <person name="Korzh V."/>
            <person name="Kondrychyn I."/>
            <person name="Lim Z.W."/>
            <person name="Tay B.H."/>
            <person name="Tohari S."/>
            <person name="Kong K.W."/>
            <person name="Ho S."/>
            <person name="Lorente-Galdos B."/>
            <person name="Quilez J."/>
            <person name="Marques-Bonet T."/>
            <person name="Raney B.J."/>
            <person name="Ingham P.W."/>
            <person name="Tay A."/>
            <person name="Hillier L.W."/>
            <person name="Minx P."/>
            <person name="Boehm T."/>
            <person name="Wilson R.K."/>
            <person name="Brenner S."/>
            <person name="Warren W.C."/>
        </authorList>
    </citation>
    <scope>NUCLEOTIDE SEQUENCE [LARGE SCALE GENOMIC DNA]</scope>
</reference>
<dbReference type="PANTHER" id="PTHR25465:SF14">
    <property type="entry name" value="E3 UBIQUITIN-PROTEIN LIGASE TRIM65"/>
    <property type="match status" value="1"/>
</dbReference>
<reference evidence="6" key="4">
    <citation type="submission" date="2025-08" db="UniProtKB">
        <authorList>
            <consortium name="Ensembl"/>
        </authorList>
    </citation>
    <scope>IDENTIFICATION</scope>
</reference>
<keyword evidence="7" id="KW-1185">Reference proteome</keyword>
<sequence>MWEKGDLLKVQINQKVNMTYRHQFHCLTEELNCPICLEFFSDPVSLECGHNYCCFCITRSWAKHETYSCPECRQIITNRNLKPIVQYMWKPITVIKFIQFDSNNPLGGK</sequence>
<proteinExistence type="predicted"/>
<evidence type="ECO:0000256" key="1">
    <source>
        <dbReference type="ARBA" id="ARBA00022723"/>
    </source>
</evidence>
<dbReference type="GeneTree" id="ENSGT01030000234669"/>
<dbReference type="Pfam" id="PF15227">
    <property type="entry name" value="zf-C3HC4_4"/>
    <property type="match status" value="1"/>
</dbReference>
<protein>
    <recommendedName>
        <fullName evidence="5">RING-type domain-containing protein</fullName>
    </recommendedName>
</protein>
<name>A0A4W3JEG9_CALMI</name>
<dbReference type="PROSITE" id="PS50089">
    <property type="entry name" value="ZF_RING_2"/>
    <property type="match status" value="1"/>
</dbReference>
<evidence type="ECO:0000256" key="2">
    <source>
        <dbReference type="ARBA" id="ARBA00022771"/>
    </source>
</evidence>
<dbReference type="Gene3D" id="3.30.40.10">
    <property type="entry name" value="Zinc/RING finger domain, C3HC4 (zinc finger)"/>
    <property type="match status" value="1"/>
</dbReference>
<feature type="domain" description="RING-type" evidence="5">
    <location>
        <begin position="33"/>
        <end position="73"/>
    </location>
</feature>
<dbReference type="InterPro" id="IPR051051">
    <property type="entry name" value="E3_ubiq-ligase_TRIM/RNF"/>
</dbReference>
<dbReference type="InParanoid" id="A0A4W3JEG9"/>
<evidence type="ECO:0000313" key="7">
    <source>
        <dbReference type="Proteomes" id="UP000314986"/>
    </source>
</evidence>
<evidence type="ECO:0000256" key="3">
    <source>
        <dbReference type="ARBA" id="ARBA00022833"/>
    </source>
</evidence>
<reference evidence="7" key="2">
    <citation type="journal article" date="2007" name="PLoS Biol.">
        <title>Survey sequencing and comparative analysis of the elephant shark (Callorhinchus milii) genome.</title>
        <authorList>
            <person name="Venkatesh B."/>
            <person name="Kirkness E.F."/>
            <person name="Loh Y.H."/>
            <person name="Halpern A.L."/>
            <person name="Lee A.P."/>
            <person name="Johnson J."/>
            <person name="Dandona N."/>
            <person name="Viswanathan L.D."/>
            <person name="Tay A."/>
            <person name="Venter J.C."/>
            <person name="Strausberg R.L."/>
            <person name="Brenner S."/>
        </authorList>
    </citation>
    <scope>NUCLEOTIDE SEQUENCE [LARGE SCALE GENOMIC DNA]</scope>
</reference>
<dbReference type="SUPFAM" id="SSF57850">
    <property type="entry name" value="RING/U-box"/>
    <property type="match status" value="1"/>
</dbReference>
<evidence type="ECO:0000313" key="6">
    <source>
        <dbReference type="Ensembl" id="ENSCMIP00000036483.1"/>
    </source>
</evidence>
<dbReference type="SMART" id="SM00184">
    <property type="entry name" value="RING"/>
    <property type="match status" value="1"/>
</dbReference>